<evidence type="ECO:0000313" key="1">
    <source>
        <dbReference type="EMBL" id="KAH3730970.1"/>
    </source>
</evidence>
<sequence length="90" mass="10505">MLELHDTKDGEIFIANSEKEKSEVLATFFKNVFTEETDENFDNMENINFEKISNDDKFKPEEMDKLLKELNTRKSPGPCQVYPIVMSKLP</sequence>
<accession>A0A9D4CVL4</accession>
<protein>
    <submittedName>
        <fullName evidence="1">Uncharacterized protein</fullName>
    </submittedName>
</protein>
<organism evidence="1 2">
    <name type="scientific">Dreissena polymorpha</name>
    <name type="common">Zebra mussel</name>
    <name type="synonym">Mytilus polymorpha</name>
    <dbReference type="NCBI Taxonomy" id="45954"/>
    <lineage>
        <taxon>Eukaryota</taxon>
        <taxon>Metazoa</taxon>
        <taxon>Spiralia</taxon>
        <taxon>Lophotrochozoa</taxon>
        <taxon>Mollusca</taxon>
        <taxon>Bivalvia</taxon>
        <taxon>Autobranchia</taxon>
        <taxon>Heteroconchia</taxon>
        <taxon>Euheterodonta</taxon>
        <taxon>Imparidentia</taxon>
        <taxon>Neoheterodontei</taxon>
        <taxon>Myida</taxon>
        <taxon>Dreissenoidea</taxon>
        <taxon>Dreissenidae</taxon>
        <taxon>Dreissena</taxon>
    </lineage>
</organism>
<evidence type="ECO:0000313" key="2">
    <source>
        <dbReference type="Proteomes" id="UP000828390"/>
    </source>
</evidence>
<keyword evidence="2" id="KW-1185">Reference proteome</keyword>
<reference evidence="1" key="1">
    <citation type="journal article" date="2019" name="bioRxiv">
        <title>The Genome of the Zebra Mussel, Dreissena polymorpha: A Resource for Invasive Species Research.</title>
        <authorList>
            <person name="McCartney M.A."/>
            <person name="Auch B."/>
            <person name="Kono T."/>
            <person name="Mallez S."/>
            <person name="Zhang Y."/>
            <person name="Obille A."/>
            <person name="Becker A."/>
            <person name="Abrahante J.E."/>
            <person name="Garbe J."/>
            <person name="Badalamenti J.P."/>
            <person name="Herman A."/>
            <person name="Mangelson H."/>
            <person name="Liachko I."/>
            <person name="Sullivan S."/>
            <person name="Sone E.D."/>
            <person name="Koren S."/>
            <person name="Silverstein K.A.T."/>
            <person name="Beckman K.B."/>
            <person name="Gohl D.M."/>
        </authorList>
    </citation>
    <scope>NUCLEOTIDE SEQUENCE</scope>
    <source>
        <strain evidence="1">Duluth1</strain>
        <tissue evidence="1">Whole animal</tissue>
    </source>
</reference>
<dbReference type="AlphaFoldDB" id="A0A9D4CVL4"/>
<dbReference type="Proteomes" id="UP000828390">
    <property type="component" value="Unassembled WGS sequence"/>
</dbReference>
<gene>
    <name evidence="1" type="ORF">DPMN_056973</name>
</gene>
<dbReference type="EMBL" id="JAIWYP010000012">
    <property type="protein sequence ID" value="KAH3730970.1"/>
    <property type="molecule type" value="Genomic_DNA"/>
</dbReference>
<comment type="caution">
    <text evidence="1">The sequence shown here is derived from an EMBL/GenBank/DDBJ whole genome shotgun (WGS) entry which is preliminary data.</text>
</comment>
<proteinExistence type="predicted"/>
<reference evidence="1" key="2">
    <citation type="submission" date="2020-11" db="EMBL/GenBank/DDBJ databases">
        <authorList>
            <person name="McCartney M.A."/>
            <person name="Auch B."/>
            <person name="Kono T."/>
            <person name="Mallez S."/>
            <person name="Becker A."/>
            <person name="Gohl D.M."/>
            <person name="Silverstein K.A.T."/>
            <person name="Koren S."/>
            <person name="Bechman K.B."/>
            <person name="Herman A."/>
            <person name="Abrahante J.E."/>
            <person name="Garbe J."/>
        </authorList>
    </citation>
    <scope>NUCLEOTIDE SEQUENCE</scope>
    <source>
        <strain evidence="1">Duluth1</strain>
        <tissue evidence="1">Whole animal</tissue>
    </source>
</reference>
<name>A0A9D4CVL4_DREPO</name>